<dbReference type="SUPFAM" id="SSF57997">
    <property type="entry name" value="Tropomyosin"/>
    <property type="match status" value="2"/>
</dbReference>
<feature type="transmembrane region" description="Helical" evidence="8">
    <location>
        <begin position="755"/>
        <end position="775"/>
    </location>
</feature>
<gene>
    <name evidence="10" type="ORF">HMPREF3200_00867</name>
</gene>
<sequence>MMIGSFALVGLKVTGPNMRATSRDYFDQTNLFDISVIGSMGIDKDDRLEIEKARGEDKVEYGYFKDVKISNTDTAIRVFSRPETISKYILKEGEDLKKPTDIILSTNMRDTYKLGDKIKLSEKAGLDGKDVLKIHTYRVVGFADSAEYMSYVNMGPSSAGDGNLSGLAYTLADNFSSDYYMIARIKFTDTENLDPYSDLYRDKIEAHSQDLDSLLEKQGKHRLGLVKGKMQDEIDKAEAKITYANDEIKDKQRRLDEAKSKLAKGKKDLEEANTRLESAKNSLDQGRKTLDEKWLDLASGKEMLDKGKDKLLDSKKQLDDAKDKIDDGAYRIESGEKILASKKSDLEKGQDKLEKGKKDYEANKSLLDEKNKELSKAEADLATKGAKIDGFRAKEEELSQSITNLETSKEELSKKLSQEALSYEEKIKLNQKNQELSRKLAYTKEELAKLDKLKESQLDENSLKQYEEGKKILESKRYDLDSSYEKLARAKEELEAKEKILIEGQNDIEKSYGQLKAKKKDIDHAKASYENSLALYQKAKISYEENLEKYYQGLRAWKEGFDKLSKNDAIYRKNLAKYKQAEKELAEKEASYQDGLSEFDKKSKDAKDKIKTGEDKIKDAKKVMASLEEPTYMVSSRREALGSAGYTIYQIVANIVDKLSNIFPVFLYFVASLVTLTTMTRFVDEERINNGTLVALGYDDRDVIKKFTLYGLFAGLSGTLLGIILGHILLPSIVYGAYGKNFSVARMYLKFYPRISVFAIVLSLLSSVLPAYLVAKKQLTEKPTSLLMPKAPAKGSSILLERITPIWSSLGFIQKVTARNIFRYKKRMLMTIFGVAGGMTLLFAGFSVQKSIAGIEKSQFEEIINYDLIASYKKNMDKDEEKEISDLLASKDIQSHLPIHYEKMTKKAGKFGDKQEINLLASDRIDEVNKFVDLRNRKSKEKIKLNDEGVVISERLADILNLRIGDEMTLLDANDVDRKVRVSAITEMYAGHFVFMSDKYYKKVFARGYKANADVISLVDDSLANTNKIGSEFMDKKGVKTVVSNTLIERQTQIIVQALNKIMVLIILVATLLSLVILYNLTNINLQERIRELSTVKVLGFYDKEVTMYIYRETIFLTILGLLLGYGLGDILFKYILKVVPPAEVMFNPALTYTSFIIPLIIILVITIGLGLLIYQKLKNVDMLEALKSVE</sequence>
<dbReference type="EMBL" id="LRPM01000031">
    <property type="protein sequence ID" value="KWZ78204.1"/>
    <property type="molecule type" value="Genomic_DNA"/>
</dbReference>
<evidence type="ECO:0000256" key="7">
    <source>
        <dbReference type="SAM" id="MobiDB-lite"/>
    </source>
</evidence>
<feature type="coiled-coil region" evidence="6">
    <location>
        <begin position="227"/>
        <end position="324"/>
    </location>
</feature>
<feature type="transmembrane region" description="Helical" evidence="8">
    <location>
        <begin position="1114"/>
        <end position="1136"/>
    </location>
</feature>
<keyword evidence="6" id="KW-0175">Coiled coil</keyword>
<protein>
    <submittedName>
        <fullName evidence="10">Efflux ABC transporter, permease protein</fullName>
    </submittedName>
</protein>
<evidence type="ECO:0000259" key="9">
    <source>
        <dbReference type="Pfam" id="PF02687"/>
    </source>
</evidence>
<dbReference type="Proteomes" id="UP000070383">
    <property type="component" value="Unassembled WGS sequence"/>
</dbReference>
<evidence type="ECO:0000313" key="10">
    <source>
        <dbReference type="EMBL" id="KWZ78204.1"/>
    </source>
</evidence>
<name>A0A133KFJ4_9FIRM</name>
<dbReference type="InterPro" id="IPR038766">
    <property type="entry name" value="Membrane_comp_ABC_pdt"/>
</dbReference>
<keyword evidence="4 8" id="KW-1133">Transmembrane helix</keyword>
<evidence type="ECO:0000256" key="5">
    <source>
        <dbReference type="ARBA" id="ARBA00023136"/>
    </source>
</evidence>
<dbReference type="Pfam" id="PF02687">
    <property type="entry name" value="FtsX"/>
    <property type="match status" value="2"/>
</dbReference>
<comment type="caution">
    <text evidence="10">The sequence shown here is derived from an EMBL/GenBank/DDBJ whole genome shotgun (WGS) entry which is preliminary data.</text>
</comment>
<feature type="coiled-coil region" evidence="6">
    <location>
        <begin position="480"/>
        <end position="507"/>
    </location>
</feature>
<feature type="region of interest" description="Disordered" evidence="7">
    <location>
        <begin position="343"/>
        <end position="369"/>
    </location>
</feature>
<dbReference type="STRING" id="33036.HMPREF3200_00867"/>
<organism evidence="10 11">
    <name type="scientific">Anaerococcus tetradius</name>
    <dbReference type="NCBI Taxonomy" id="33036"/>
    <lineage>
        <taxon>Bacteria</taxon>
        <taxon>Bacillati</taxon>
        <taxon>Bacillota</taxon>
        <taxon>Tissierellia</taxon>
        <taxon>Tissierellales</taxon>
        <taxon>Peptoniphilaceae</taxon>
        <taxon>Anaerococcus</taxon>
    </lineage>
</organism>
<proteinExistence type="predicted"/>
<reference evidence="11" key="1">
    <citation type="submission" date="2016-01" db="EMBL/GenBank/DDBJ databases">
        <authorList>
            <person name="Mitreva M."/>
            <person name="Pepin K.H."/>
            <person name="Mihindukulasuriya K.A."/>
            <person name="Fulton R."/>
            <person name="Fronick C."/>
            <person name="O'Laughlin M."/>
            <person name="Miner T."/>
            <person name="Herter B."/>
            <person name="Rosa B.A."/>
            <person name="Cordes M."/>
            <person name="Tomlinson C."/>
            <person name="Wollam A."/>
            <person name="Palsikar V.B."/>
            <person name="Mardis E.R."/>
            <person name="Wilson R.K."/>
        </authorList>
    </citation>
    <scope>NUCLEOTIDE SEQUENCE [LARGE SCALE GENOMIC DNA]</scope>
    <source>
        <strain evidence="11">MJR8151</strain>
    </source>
</reference>
<accession>A0A133KFJ4</accession>
<keyword evidence="11" id="KW-1185">Reference proteome</keyword>
<dbReference type="PATRIC" id="fig|33036.3.peg.860"/>
<comment type="subcellular location">
    <subcellularLocation>
        <location evidence="1">Cell membrane</location>
        <topology evidence="1">Multi-pass membrane protein</topology>
    </subcellularLocation>
</comment>
<feature type="domain" description="ABC3 transporter permease C-terminal" evidence="9">
    <location>
        <begin position="661"/>
        <end position="778"/>
    </location>
</feature>
<keyword evidence="5 8" id="KW-0472">Membrane</keyword>
<evidence type="ECO:0000256" key="8">
    <source>
        <dbReference type="SAM" id="Phobius"/>
    </source>
</evidence>
<evidence type="ECO:0000313" key="11">
    <source>
        <dbReference type="Proteomes" id="UP000070383"/>
    </source>
</evidence>
<feature type="transmembrane region" description="Helical" evidence="8">
    <location>
        <begin position="1156"/>
        <end position="1175"/>
    </location>
</feature>
<evidence type="ECO:0000256" key="2">
    <source>
        <dbReference type="ARBA" id="ARBA00022475"/>
    </source>
</evidence>
<feature type="transmembrane region" description="Helical" evidence="8">
    <location>
        <begin position="709"/>
        <end position="735"/>
    </location>
</feature>
<evidence type="ECO:0000256" key="4">
    <source>
        <dbReference type="ARBA" id="ARBA00022989"/>
    </source>
</evidence>
<feature type="domain" description="ABC3 transporter permease C-terminal" evidence="9">
    <location>
        <begin position="1065"/>
        <end position="1174"/>
    </location>
</feature>
<evidence type="ECO:0000256" key="1">
    <source>
        <dbReference type="ARBA" id="ARBA00004651"/>
    </source>
</evidence>
<dbReference type="GO" id="GO:0005886">
    <property type="term" value="C:plasma membrane"/>
    <property type="evidence" value="ECO:0007669"/>
    <property type="project" value="UniProtKB-SubCell"/>
</dbReference>
<feature type="transmembrane region" description="Helical" evidence="8">
    <location>
        <begin position="662"/>
        <end position="683"/>
    </location>
</feature>
<dbReference type="Gene3D" id="1.10.287.620">
    <property type="entry name" value="Helix Hairpins"/>
    <property type="match status" value="1"/>
</dbReference>
<dbReference type="PANTHER" id="PTHR30287">
    <property type="entry name" value="MEMBRANE COMPONENT OF PREDICTED ABC SUPERFAMILY METABOLITE UPTAKE TRANSPORTER"/>
    <property type="match status" value="1"/>
</dbReference>
<feature type="transmembrane region" description="Helical" evidence="8">
    <location>
        <begin position="828"/>
        <end position="848"/>
    </location>
</feature>
<keyword evidence="3 8" id="KW-0812">Transmembrane</keyword>
<feature type="coiled-coil region" evidence="6">
    <location>
        <begin position="571"/>
        <end position="598"/>
    </location>
</feature>
<keyword evidence="2" id="KW-1003">Cell membrane</keyword>
<dbReference type="PANTHER" id="PTHR30287:SF1">
    <property type="entry name" value="INNER MEMBRANE PROTEIN"/>
    <property type="match status" value="1"/>
</dbReference>
<evidence type="ECO:0000256" key="3">
    <source>
        <dbReference type="ARBA" id="ARBA00022692"/>
    </source>
</evidence>
<dbReference type="InterPro" id="IPR003838">
    <property type="entry name" value="ABC3_permease_C"/>
</dbReference>
<feature type="transmembrane region" description="Helical" evidence="8">
    <location>
        <begin position="1062"/>
        <end position="1081"/>
    </location>
</feature>
<evidence type="ECO:0000256" key="6">
    <source>
        <dbReference type="SAM" id="Coils"/>
    </source>
</evidence>
<dbReference type="AlphaFoldDB" id="A0A133KFJ4"/>